<gene>
    <name evidence="1" type="ORF">LMG29542_08716</name>
</gene>
<keyword evidence="2" id="KW-1185">Reference proteome</keyword>
<protein>
    <submittedName>
        <fullName evidence="1">Uncharacterized protein</fullName>
    </submittedName>
</protein>
<reference evidence="1 2" key="1">
    <citation type="submission" date="2020-04" db="EMBL/GenBank/DDBJ databases">
        <authorList>
            <person name="De Canck E."/>
        </authorList>
    </citation>
    <scope>NUCLEOTIDE SEQUENCE [LARGE SCALE GENOMIC DNA]</scope>
    <source>
        <strain evidence="1 2">LMG 29542</strain>
    </source>
</reference>
<accession>A0A6J5FA28</accession>
<organism evidence="1 2">
    <name type="scientific">Paraburkholderia humisilvae</name>
    <dbReference type="NCBI Taxonomy" id="627669"/>
    <lineage>
        <taxon>Bacteria</taxon>
        <taxon>Pseudomonadati</taxon>
        <taxon>Pseudomonadota</taxon>
        <taxon>Betaproteobacteria</taxon>
        <taxon>Burkholderiales</taxon>
        <taxon>Burkholderiaceae</taxon>
        <taxon>Paraburkholderia</taxon>
    </lineage>
</organism>
<evidence type="ECO:0000313" key="1">
    <source>
        <dbReference type="EMBL" id="CAB3775334.1"/>
    </source>
</evidence>
<dbReference type="AlphaFoldDB" id="A0A6J5FA28"/>
<proteinExistence type="predicted"/>
<name>A0A6J5FA28_9BURK</name>
<dbReference type="Proteomes" id="UP000494363">
    <property type="component" value="Unassembled WGS sequence"/>
</dbReference>
<evidence type="ECO:0000313" key="2">
    <source>
        <dbReference type="Proteomes" id="UP000494363"/>
    </source>
</evidence>
<sequence>MREQEGFEPLAGLTQILADSGPCAGKIAECLVLDTGYVDGREVARAQGPDQLDGIAPVGLDPLAGFAGDQ</sequence>
<dbReference type="EMBL" id="CADIKH010000427">
    <property type="protein sequence ID" value="CAB3775334.1"/>
    <property type="molecule type" value="Genomic_DNA"/>
</dbReference>